<dbReference type="AlphaFoldDB" id="A0A956LWM8"/>
<gene>
    <name evidence="11" type="ORF">KC729_03270</name>
</gene>
<protein>
    <submittedName>
        <fullName evidence="11">S8 family serine peptidase</fullName>
    </submittedName>
</protein>
<dbReference type="InterPro" id="IPR025965">
    <property type="entry name" value="FlgD/Vpr_Ig-like"/>
</dbReference>
<dbReference type="Proteomes" id="UP000697710">
    <property type="component" value="Unassembled WGS sequence"/>
</dbReference>
<dbReference type="InterPro" id="IPR015500">
    <property type="entry name" value="Peptidase_S8_subtilisin-rel"/>
</dbReference>
<evidence type="ECO:0000313" key="12">
    <source>
        <dbReference type="Proteomes" id="UP000697710"/>
    </source>
</evidence>
<keyword evidence="2 6" id="KW-0645">Protease</keyword>
<organism evidence="11 12">
    <name type="scientific">Eiseniibacteriota bacterium</name>
    <dbReference type="NCBI Taxonomy" id="2212470"/>
    <lineage>
        <taxon>Bacteria</taxon>
        <taxon>Candidatus Eiseniibacteriota</taxon>
    </lineage>
</organism>
<dbReference type="InterPro" id="IPR036852">
    <property type="entry name" value="Peptidase_S8/S53_dom_sf"/>
</dbReference>
<feature type="active site" description="Charge relay system" evidence="5 6">
    <location>
        <position position="599"/>
    </location>
</feature>
<feature type="domain" description="FlgD/Vpr Ig-like" evidence="10">
    <location>
        <begin position="793"/>
        <end position="840"/>
    </location>
</feature>
<dbReference type="GO" id="GO:0004252">
    <property type="term" value="F:serine-type endopeptidase activity"/>
    <property type="evidence" value="ECO:0007669"/>
    <property type="project" value="UniProtKB-UniRule"/>
</dbReference>
<feature type="domain" description="Peptidase S8/S53" evidence="9">
    <location>
        <begin position="177"/>
        <end position="371"/>
    </location>
</feature>
<feature type="active site" description="Charge relay system" evidence="5 6">
    <location>
        <position position="245"/>
    </location>
</feature>
<feature type="signal peptide" evidence="8">
    <location>
        <begin position="1"/>
        <end position="22"/>
    </location>
</feature>
<keyword evidence="3 6" id="KW-0378">Hydrolase</keyword>
<reference evidence="11" key="1">
    <citation type="submission" date="2020-04" db="EMBL/GenBank/DDBJ databases">
        <authorList>
            <person name="Zhang T."/>
        </authorList>
    </citation>
    <scope>NUCLEOTIDE SEQUENCE</scope>
    <source>
        <strain evidence="11">HKST-UBA01</strain>
    </source>
</reference>
<evidence type="ECO:0000256" key="6">
    <source>
        <dbReference type="PROSITE-ProRule" id="PRU01240"/>
    </source>
</evidence>
<dbReference type="PROSITE" id="PS00138">
    <property type="entry name" value="SUBTILASE_SER"/>
    <property type="match status" value="1"/>
</dbReference>
<dbReference type="Gene3D" id="2.60.120.1290">
    <property type="match status" value="1"/>
</dbReference>
<dbReference type="InterPro" id="IPR000209">
    <property type="entry name" value="Peptidase_S8/S53_dom"/>
</dbReference>
<evidence type="ECO:0000256" key="7">
    <source>
        <dbReference type="RuleBase" id="RU003355"/>
    </source>
</evidence>
<dbReference type="PANTHER" id="PTHR43806">
    <property type="entry name" value="PEPTIDASE S8"/>
    <property type="match status" value="1"/>
</dbReference>
<evidence type="ECO:0000259" key="9">
    <source>
        <dbReference type="Pfam" id="PF00082"/>
    </source>
</evidence>
<dbReference type="PROSITE" id="PS51892">
    <property type="entry name" value="SUBTILASE"/>
    <property type="match status" value="1"/>
</dbReference>
<feature type="domain" description="Peptidase S8/S53" evidence="9">
    <location>
        <begin position="502"/>
        <end position="633"/>
    </location>
</feature>
<dbReference type="Gene3D" id="3.40.50.200">
    <property type="entry name" value="Peptidase S8/S53 domain"/>
    <property type="match status" value="1"/>
</dbReference>
<dbReference type="PRINTS" id="PR00723">
    <property type="entry name" value="SUBTILISIN"/>
</dbReference>
<dbReference type="PANTHER" id="PTHR43806:SF11">
    <property type="entry name" value="CEREVISIN-RELATED"/>
    <property type="match status" value="1"/>
</dbReference>
<reference evidence="11" key="2">
    <citation type="journal article" date="2021" name="Microbiome">
        <title>Successional dynamics and alternative stable states in a saline activated sludge microbial community over 9 years.</title>
        <authorList>
            <person name="Wang Y."/>
            <person name="Ye J."/>
            <person name="Ju F."/>
            <person name="Liu L."/>
            <person name="Boyd J.A."/>
            <person name="Deng Y."/>
            <person name="Parks D.H."/>
            <person name="Jiang X."/>
            <person name="Yin X."/>
            <person name="Woodcroft B.J."/>
            <person name="Tyson G.W."/>
            <person name="Hugenholtz P."/>
            <person name="Polz M.F."/>
            <person name="Zhang T."/>
        </authorList>
    </citation>
    <scope>NUCLEOTIDE SEQUENCE</scope>
    <source>
        <strain evidence="11">HKST-UBA01</strain>
    </source>
</reference>
<sequence>RRMPLFAFLWLGALGIAPPARALDDSALRKLDPILRQVIRNDDAARKAPAASPVADASGTSVPGAAWVFPVDAEGKEPENDGAGSSAREAGAWYACWVTLRAAAPFSATPALRHYGDRATGRLTLEEIRDLAARPEVLRIQTAARTRPSLDVSVPDIRADLVQQGTGAPPVYAGFAGAGVVVGIVDTGIDLEHDDFLLPGGSRVAYLWDQTVISVNPPSQFGYGREWTQVEIDAGSSTEIDDQGHGTHVASTAAGNGAATGNGQPAYQFVGVAPEATIVFVKTDFFTSSIVDAVDYIFQKADDLGMPAVVNLSLGHQFGPHDGTEESDLAVDSLVGPGHLVVAAAGNDQESAIHAETSVAHTQTQSLTFVVQPYTRWPGSGNDYLLIDGYYTDGEVVELTLHTPNGDVVGPVSPGQSVQTSTTDGWVLLENDVTDPPTVDRNFYLQIWDQTSINAPAEGTWTLEIENVTSIPSGHTADVDAWLFNHTFGDAHAPYFVQGMTAAKLVSSPATADSAIAVAAYTTRNKWKSVDGNNYMYNPLPTLGDIAAFSSNGPRRDGVIKPDLAAPGAGIGAALSSDYPIADAWILADGRHFINQGTSMASPHVTGLVALMLEAYGPLSCREMLDHLAQTARIDGFTGTVPNEVWGAGKIDALAAISQPTPIIVLALSVVRSPGSIRLSWSVPEEARELRFRIERTQSVDRSGAAGYFANETIPVGEVGPGPDYAFDDDPLLQYPDVSYWLIPLESGRDGAPLGPYAARWEAAPPSFSLERPSPNPFHESTRCQLLLPAPGHVTVDVIDAAGRRVRTLAQGKLPAGMLAVSWDGRDGFGIPSPSGIYWIRGAWNAEQRSVKVLHLRD</sequence>
<dbReference type="SUPFAM" id="SSF52743">
    <property type="entry name" value="Subtilisin-like"/>
    <property type="match status" value="1"/>
</dbReference>
<feature type="active site" description="Charge relay system" evidence="5 6">
    <location>
        <position position="186"/>
    </location>
</feature>
<proteinExistence type="inferred from homology"/>
<evidence type="ECO:0000313" key="11">
    <source>
        <dbReference type="EMBL" id="MCA9726676.1"/>
    </source>
</evidence>
<evidence type="ECO:0000256" key="4">
    <source>
        <dbReference type="ARBA" id="ARBA00022825"/>
    </source>
</evidence>
<evidence type="ECO:0000256" key="5">
    <source>
        <dbReference type="PIRSR" id="PIRSR615500-1"/>
    </source>
</evidence>
<evidence type="ECO:0000256" key="2">
    <source>
        <dbReference type="ARBA" id="ARBA00022670"/>
    </source>
</evidence>
<dbReference type="GO" id="GO:0006508">
    <property type="term" value="P:proteolysis"/>
    <property type="evidence" value="ECO:0007669"/>
    <property type="project" value="UniProtKB-KW"/>
</dbReference>
<dbReference type="InterPro" id="IPR023827">
    <property type="entry name" value="Peptidase_S8_Asp-AS"/>
</dbReference>
<dbReference type="PROSITE" id="PS00137">
    <property type="entry name" value="SUBTILASE_HIS"/>
    <property type="match status" value="1"/>
</dbReference>
<evidence type="ECO:0000256" key="3">
    <source>
        <dbReference type="ARBA" id="ARBA00022801"/>
    </source>
</evidence>
<comment type="similarity">
    <text evidence="1 6 7">Belongs to the peptidase S8 family.</text>
</comment>
<keyword evidence="8" id="KW-0732">Signal</keyword>
<comment type="caution">
    <text evidence="11">The sequence shown here is derived from an EMBL/GenBank/DDBJ whole genome shotgun (WGS) entry which is preliminary data.</text>
</comment>
<dbReference type="InterPro" id="IPR050131">
    <property type="entry name" value="Peptidase_S8_subtilisin-like"/>
</dbReference>
<evidence type="ECO:0000256" key="1">
    <source>
        <dbReference type="ARBA" id="ARBA00011073"/>
    </source>
</evidence>
<evidence type="ECO:0000259" key="10">
    <source>
        <dbReference type="Pfam" id="PF13860"/>
    </source>
</evidence>
<dbReference type="Pfam" id="PF13860">
    <property type="entry name" value="FlgD_ig"/>
    <property type="match status" value="1"/>
</dbReference>
<name>A0A956LWM8_UNCEI</name>
<dbReference type="PROSITE" id="PS00136">
    <property type="entry name" value="SUBTILASE_ASP"/>
    <property type="match status" value="1"/>
</dbReference>
<dbReference type="Pfam" id="PF00082">
    <property type="entry name" value="Peptidase_S8"/>
    <property type="match status" value="2"/>
</dbReference>
<feature type="non-terminal residue" evidence="11">
    <location>
        <position position="1"/>
    </location>
</feature>
<keyword evidence="4 6" id="KW-0720">Serine protease</keyword>
<dbReference type="EMBL" id="JAGQHR010000055">
    <property type="protein sequence ID" value="MCA9726676.1"/>
    <property type="molecule type" value="Genomic_DNA"/>
</dbReference>
<evidence type="ECO:0000256" key="8">
    <source>
        <dbReference type="SAM" id="SignalP"/>
    </source>
</evidence>
<accession>A0A956LWM8</accession>
<dbReference type="Gene3D" id="2.60.40.4070">
    <property type="match status" value="1"/>
</dbReference>
<dbReference type="InterPro" id="IPR023828">
    <property type="entry name" value="Peptidase_S8_Ser-AS"/>
</dbReference>
<dbReference type="InterPro" id="IPR022398">
    <property type="entry name" value="Peptidase_S8_His-AS"/>
</dbReference>
<feature type="chain" id="PRO_5037211984" evidence="8">
    <location>
        <begin position="23"/>
        <end position="858"/>
    </location>
</feature>